<reference evidence="2" key="1">
    <citation type="journal article" date="2023" name="Front. Plant Sci.">
        <title>Chromosomal-level genome assembly of Melastoma candidum provides insights into trichome evolution.</title>
        <authorList>
            <person name="Zhong Y."/>
            <person name="Wu W."/>
            <person name="Sun C."/>
            <person name="Zou P."/>
            <person name="Liu Y."/>
            <person name="Dai S."/>
            <person name="Zhou R."/>
        </authorList>
    </citation>
    <scope>NUCLEOTIDE SEQUENCE [LARGE SCALE GENOMIC DNA]</scope>
</reference>
<evidence type="ECO:0000313" key="2">
    <source>
        <dbReference type="Proteomes" id="UP001057402"/>
    </source>
</evidence>
<gene>
    <name evidence="1" type="ORF">MLD38_038053</name>
</gene>
<dbReference type="Proteomes" id="UP001057402">
    <property type="component" value="Chromosome 12"/>
</dbReference>
<evidence type="ECO:0000313" key="1">
    <source>
        <dbReference type="EMBL" id="KAI4302280.1"/>
    </source>
</evidence>
<organism evidence="1 2">
    <name type="scientific">Melastoma candidum</name>
    <dbReference type="NCBI Taxonomy" id="119954"/>
    <lineage>
        <taxon>Eukaryota</taxon>
        <taxon>Viridiplantae</taxon>
        <taxon>Streptophyta</taxon>
        <taxon>Embryophyta</taxon>
        <taxon>Tracheophyta</taxon>
        <taxon>Spermatophyta</taxon>
        <taxon>Magnoliopsida</taxon>
        <taxon>eudicotyledons</taxon>
        <taxon>Gunneridae</taxon>
        <taxon>Pentapetalae</taxon>
        <taxon>rosids</taxon>
        <taxon>malvids</taxon>
        <taxon>Myrtales</taxon>
        <taxon>Melastomataceae</taxon>
        <taxon>Melastomatoideae</taxon>
        <taxon>Melastomateae</taxon>
        <taxon>Melastoma</taxon>
    </lineage>
</organism>
<sequence length="114" mass="12277">MSDKALFLLELVACTTLAAFASLVVAAVPTLYLILFCIIVQSTSKVIPVQQYSATRGKLTVTHRPSDCRSDDKMQQGCLTSGRSLKEIKLEGSNGGVEAEDSQKVIDLRGSDEV</sequence>
<name>A0ACB9KYB9_9MYRT</name>
<dbReference type="EMBL" id="CM042891">
    <property type="protein sequence ID" value="KAI4302280.1"/>
    <property type="molecule type" value="Genomic_DNA"/>
</dbReference>
<protein>
    <submittedName>
        <fullName evidence="1">Uncharacterized protein</fullName>
    </submittedName>
</protein>
<proteinExistence type="predicted"/>
<accession>A0ACB9KYB9</accession>
<comment type="caution">
    <text evidence="1">The sequence shown here is derived from an EMBL/GenBank/DDBJ whole genome shotgun (WGS) entry which is preliminary data.</text>
</comment>
<keyword evidence="2" id="KW-1185">Reference proteome</keyword>